<dbReference type="Proteomes" id="UP000297065">
    <property type="component" value="Chromosome"/>
</dbReference>
<gene>
    <name evidence="3" type="ORF">DDIC_03720</name>
</gene>
<dbReference type="EMBL" id="CP036295">
    <property type="protein sequence ID" value="QCC85002.1"/>
    <property type="molecule type" value="Genomic_DNA"/>
</dbReference>
<proteinExistence type="predicted"/>
<dbReference type="Pfam" id="PF11741">
    <property type="entry name" value="AMIN"/>
    <property type="match status" value="1"/>
</dbReference>
<accession>A0A4P7UN67</accession>
<dbReference type="InterPro" id="IPR021731">
    <property type="entry name" value="AMIN_dom"/>
</dbReference>
<evidence type="ECO:0000313" key="3">
    <source>
        <dbReference type="EMBL" id="QCC85002.1"/>
    </source>
</evidence>
<feature type="domain" description="AMIN" evidence="2">
    <location>
        <begin position="159"/>
        <end position="244"/>
    </location>
</feature>
<reference evidence="3 4" key="1">
    <citation type="submission" date="2019-02" db="EMBL/GenBank/DDBJ databases">
        <title>Complete Genome Sequence of Desulfovibrio desulfuricans IC1, a Sulfonate Utilizing Anaerobe.</title>
        <authorList>
            <person name="Day L.A."/>
            <person name="De Leon K.B."/>
            <person name="Wall J.D."/>
        </authorList>
    </citation>
    <scope>NUCLEOTIDE SEQUENCE [LARGE SCALE GENOMIC DNA]</scope>
    <source>
        <strain evidence="3 4">IC1</strain>
    </source>
</reference>
<feature type="region of interest" description="Disordered" evidence="1">
    <location>
        <begin position="66"/>
        <end position="144"/>
    </location>
</feature>
<organism evidence="3 4">
    <name type="scientific">Desulfovibrio desulfuricans</name>
    <dbReference type="NCBI Taxonomy" id="876"/>
    <lineage>
        <taxon>Bacteria</taxon>
        <taxon>Pseudomonadati</taxon>
        <taxon>Thermodesulfobacteriota</taxon>
        <taxon>Desulfovibrionia</taxon>
        <taxon>Desulfovibrionales</taxon>
        <taxon>Desulfovibrionaceae</taxon>
        <taxon>Desulfovibrio</taxon>
    </lineage>
</organism>
<dbReference type="RefSeq" id="WP_136399207.1">
    <property type="nucleotide sequence ID" value="NZ_CP036295.1"/>
</dbReference>
<feature type="compositionally biased region" description="Low complexity" evidence="1">
    <location>
        <begin position="108"/>
        <end position="125"/>
    </location>
</feature>
<dbReference type="AlphaFoldDB" id="A0A4P7UN67"/>
<protein>
    <submittedName>
        <fullName evidence="3">AMIN domain-containing protein</fullName>
    </submittedName>
</protein>
<evidence type="ECO:0000313" key="4">
    <source>
        <dbReference type="Proteomes" id="UP000297065"/>
    </source>
</evidence>
<evidence type="ECO:0000256" key="1">
    <source>
        <dbReference type="SAM" id="MobiDB-lite"/>
    </source>
</evidence>
<dbReference type="OrthoDB" id="5457863at2"/>
<name>A0A4P7UN67_DESDE</name>
<evidence type="ECO:0000259" key="2">
    <source>
        <dbReference type="Pfam" id="PF11741"/>
    </source>
</evidence>
<sequence>MNKVILSLLVAVCVLGMALIMLNERLRKPEPATPAGIIAPVTPPDAAPPVVGGAPAVDSQSQLHLPPQAQNGIADPNASSEAPARAPIPSLKPDEKSAPTGNLAATDPQPAVAKPVVQPKPASPVTEKTAPAADSGKEKAAKAAPQHKTITKFVVLARDKGATVRLTGAAPIIYKNMQLSGPERLVIDLDGKWQVKAPGVPKNPAVSNVRIGKSDDKTRIVIDLSGKIQPKFTLSKDGHTLDIRLDH</sequence>
<dbReference type="Gene3D" id="2.60.40.3500">
    <property type="match status" value="1"/>
</dbReference>